<dbReference type="GO" id="GO:0006508">
    <property type="term" value="P:proteolysis"/>
    <property type="evidence" value="ECO:0007669"/>
    <property type="project" value="UniProtKB-KW"/>
</dbReference>
<sequence length="377" mass="41304">MEAIFLNDEDNDPPNSKTIPCDALNVGLGDIGKIKFSGKLVGANRANNLAVLKVTMPKDIFKPIVVGESTIVEVGQKCYTIGSPNLNRHTFTADIISDTNRGGYFGDNRPTLREMIQIGATICPNNRLLLDYKGHMIDLNTGGTKSHLILLDGSQRMCTAVLSRFLPGEQWFPAAAFENECLPPECCGLRPPAHGLHPCSMRHAAFRRIEADPASRHFTGSVPAPGPHRYSMFRVVFNDIEEGLVRFHAIHPLIATKGTRVPGAQYRYAADYDDITLLPQTICTGLLDSGSWDKASSLCLCTITSVRGEFYTRIVESSEEKTASIADVLGKSLAKAFPGSLNLLRLAGKLNLVNTINPEVKERRWPRCFFCEASIAG</sequence>
<evidence type="ECO:0000313" key="3">
    <source>
        <dbReference type="EMBL" id="KAK8935015.1"/>
    </source>
</evidence>
<accession>A0AAP0G2Y1</accession>
<dbReference type="AlphaFoldDB" id="A0AAP0G2Y1"/>
<protein>
    <submittedName>
        <fullName evidence="3">Uncharacterized protein</fullName>
    </submittedName>
</protein>
<evidence type="ECO:0000256" key="2">
    <source>
        <dbReference type="ARBA" id="ARBA00022801"/>
    </source>
</evidence>
<proteinExistence type="predicted"/>
<dbReference type="Proteomes" id="UP001418222">
    <property type="component" value="Unassembled WGS sequence"/>
</dbReference>
<organism evidence="3 4">
    <name type="scientific">Platanthera zijinensis</name>
    <dbReference type="NCBI Taxonomy" id="2320716"/>
    <lineage>
        <taxon>Eukaryota</taxon>
        <taxon>Viridiplantae</taxon>
        <taxon>Streptophyta</taxon>
        <taxon>Embryophyta</taxon>
        <taxon>Tracheophyta</taxon>
        <taxon>Spermatophyta</taxon>
        <taxon>Magnoliopsida</taxon>
        <taxon>Liliopsida</taxon>
        <taxon>Asparagales</taxon>
        <taxon>Orchidaceae</taxon>
        <taxon>Orchidoideae</taxon>
        <taxon>Orchideae</taxon>
        <taxon>Orchidinae</taxon>
        <taxon>Platanthera</taxon>
    </lineage>
</organism>
<dbReference type="Pfam" id="PF13365">
    <property type="entry name" value="Trypsin_2"/>
    <property type="match status" value="1"/>
</dbReference>
<gene>
    <name evidence="3" type="ORF">KSP39_PZI015131</name>
</gene>
<dbReference type="PANTHER" id="PTHR43343:SF3">
    <property type="entry name" value="PROTEASE DO-LIKE 8, CHLOROPLASTIC"/>
    <property type="match status" value="1"/>
</dbReference>
<reference evidence="3 4" key="1">
    <citation type="journal article" date="2022" name="Nat. Plants">
        <title>Genomes of leafy and leafless Platanthera orchids illuminate the evolution of mycoheterotrophy.</title>
        <authorList>
            <person name="Li M.H."/>
            <person name="Liu K.W."/>
            <person name="Li Z."/>
            <person name="Lu H.C."/>
            <person name="Ye Q.L."/>
            <person name="Zhang D."/>
            <person name="Wang J.Y."/>
            <person name="Li Y.F."/>
            <person name="Zhong Z.M."/>
            <person name="Liu X."/>
            <person name="Yu X."/>
            <person name="Liu D.K."/>
            <person name="Tu X.D."/>
            <person name="Liu B."/>
            <person name="Hao Y."/>
            <person name="Liao X.Y."/>
            <person name="Jiang Y.T."/>
            <person name="Sun W.H."/>
            <person name="Chen J."/>
            <person name="Chen Y.Q."/>
            <person name="Ai Y."/>
            <person name="Zhai J.W."/>
            <person name="Wu S.S."/>
            <person name="Zhou Z."/>
            <person name="Hsiao Y.Y."/>
            <person name="Wu W.L."/>
            <person name="Chen Y.Y."/>
            <person name="Lin Y.F."/>
            <person name="Hsu J.L."/>
            <person name="Li C.Y."/>
            <person name="Wang Z.W."/>
            <person name="Zhao X."/>
            <person name="Zhong W.Y."/>
            <person name="Ma X.K."/>
            <person name="Ma L."/>
            <person name="Huang J."/>
            <person name="Chen G.Z."/>
            <person name="Huang M.Z."/>
            <person name="Huang L."/>
            <person name="Peng D.H."/>
            <person name="Luo Y.B."/>
            <person name="Zou S.Q."/>
            <person name="Chen S.P."/>
            <person name="Lan S."/>
            <person name="Tsai W.C."/>
            <person name="Van de Peer Y."/>
            <person name="Liu Z.J."/>
        </authorList>
    </citation>
    <scope>NUCLEOTIDE SEQUENCE [LARGE SCALE GENOMIC DNA]</scope>
    <source>
        <strain evidence="3">Lor287</strain>
    </source>
</reference>
<dbReference type="EMBL" id="JBBWWQ010000012">
    <property type="protein sequence ID" value="KAK8935015.1"/>
    <property type="molecule type" value="Genomic_DNA"/>
</dbReference>
<dbReference type="GO" id="GO:0008233">
    <property type="term" value="F:peptidase activity"/>
    <property type="evidence" value="ECO:0007669"/>
    <property type="project" value="UniProtKB-KW"/>
</dbReference>
<keyword evidence="2" id="KW-0378">Hydrolase</keyword>
<dbReference type="InterPro" id="IPR051201">
    <property type="entry name" value="Chloro_Bact_Ser_Proteases"/>
</dbReference>
<evidence type="ECO:0000256" key="1">
    <source>
        <dbReference type="ARBA" id="ARBA00022670"/>
    </source>
</evidence>
<keyword evidence="1" id="KW-0645">Protease</keyword>
<name>A0AAP0G2Y1_9ASPA</name>
<evidence type="ECO:0000313" key="4">
    <source>
        <dbReference type="Proteomes" id="UP001418222"/>
    </source>
</evidence>
<dbReference type="InterPro" id="IPR009003">
    <property type="entry name" value="Peptidase_S1_PA"/>
</dbReference>
<dbReference type="Gene3D" id="2.40.10.120">
    <property type="match status" value="1"/>
</dbReference>
<dbReference type="SUPFAM" id="SSF50494">
    <property type="entry name" value="Trypsin-like serine proteases"/>
    <property type="match status" value="1"/>
</dbReference>
<comment type="caution">
    <text evidence="3">The sequence shown here is derived from an EMBL/GenBank/DDBJ whole genome shotgun (WGS) entry which is preliminary data.</text>
</comment>
<keyword evidence="4" id="KW-1185">Reference proteome</keyword>
<dbReference type="PANTHER" id="PTHR43343">
    <property type="entry name" value="PEPTIDASE S12"/>
    <property type="match status" value="1"/>
</dbReference>